<feature type="transmembrane region" description="Helical" evidence="6">
    <location>
        <begin position="190"/>
        <end position="210"/>
    </location>
</feature>
<sequence>METAIKQPNSAATKASNDPRAGESPYLKGWRLGIVITSLFLGAFLIALDTNIVGVAIPKISTEFDALQDISWYGSAYLLTITAFQPMLGTFYRFFAVEKTYKGSIVVFEIGTTICAAAVSSEMFIVGRAIAGLGAAGILQGALSIISYAVELKDRPMYMGIVISVFVVSVCVGPVLGGVFTSRSTWRWCFWINLPIGVVVLIILQIFLRIRGTQSANRALPLHQKLNHMDPLGCLFFIAAVCCLLLAFQWGGQSKSWQSSTIIGLFIGFGLLSAVFGYLQWKRGDMATIPLRILRQRSILTGGGVLFFVGASCYIDSFYIPFWYQSVQGVSAITSGVRLISFALPQIIGLIVTGALVTKVGHYVPFIIFGELVCITGTVLLTRLEIDTPTVQWAAYLVVVGLGMGIAMQLPYTAVQVVLSPDDIPVGNAIAVFLWQLGGAIAIAIGQTITLTSILSEVSDRIPTISPHAVVAAGALGLEKIASTPHVLFELRDIWNTAVTRTMILSLSTVCAAVPFALGMEWLNSQKIAEGRKASEQQTGDTVCMELKS</sequence>
<keyword evidence="2 6" id="KW-0812">Transmembrane</keyword>
<feature type="transmembrane region" description="Helical" evidence="6">
    <location>
        <begin position="336"/>
        <end position="356"/>
    </location>
</feature>
<feature type="transmembrane region" description="Helical" evidence="6">
    <location>
        <begin position="70"/>
        <end position="88"/>
    </location>
</feature>
<feature type="transmembrane region" description="Helical" evidence="6">
    <location>
        <begin position="393"/>
        <end position="414"/>
    </location>
</feature>
<dbReference type="InterPro" id="IPR011701">
    <property type="entry name" value="MFS"/>
</dbReference>
<dbReference type="InterPro" id="IPR036259">
    <property type="entry name" value="MFS_trans_sf"/>
</dbReference>
<feature type="transmembrane region" description="Helical" evidence="6">
    <location>
        <begin position="426"/>
        <end position="449"/>
    </location>
</feature>
<feature type="transmembrane region" description="Helical" evidence="6">
    <location>
        <begin position="503"/>
        <end position="523"/>
    </location>
</feature>
<dbReference type="SUPFAM" id="SSF103473">
    <property type="entry name" value="MFS general substrate transporter"/>
    <property type="match status" value="1"/>
</dbReference>
<evidence type="ECO:0000256" key="2">
    <source>
        <dbReference type="ARBA" id="ARBA00022692"/>
    </source>
</evidence>
<feature type="compositionally biased region" description="Polar residues" evidence="5">
    <location>
        <begin position="1"/>
        <end position="16"/>
    </location>
</feature>
<evidence type="ECO:0000256" key="6">
    <source>
        <dbReference type="SAM" id="Phobius"/>
    </source>
</evidence>
<evidence type="ECO:0000256" key="3">
    <source>
        <dbReference type="ARBA" id="ARBA00022989"/>
    </source>
</evidence>
<dbReference type="FunFam" id="1.20.1720.10:FF:000012">
    <property type="entry name" value="MFS toxin efflux pump (AflT)"/>
    <property type="match status" value="1"/>
</dbReference>
<gene>
    <name evidence="8" type="ORF">EV356DRAFT_531950</name>
</gene>
<dbReference type="Pfam" id="PF07690">
    <property type="entry name" value="MFS_1"/>
    <property type="match status" value="1"/>
</dbReference>
<evidence type="ECO:0000313" key="8">
    <source>
        <dbReference type="EMBL" id="KAF2235510.1"/>
    </source>
</evidence>
<feature type="transmembrane region" description="Helical" evidence="6">
    <location>
        <begin position="231"/>
        <end position="251"/>
    </location>
</feature>
<evidence type="ECO:0000313" key="9">
    <source>
        <dbReference type="Proteomes" id="UP000800092"/>
    </source>
</evidence>
<feature type="region of interest" description="Disordered" evidence="5">
    <location>
        <begin position="1"/>
        <end position="21"/>
    </location>
</feature>
<dbReference type="FunFam" id="1.20.1250.20:FF:000196">
    <property type="entry name" value="MFS toxin efflux pump (AflT)"/>
    <property type="match status" value="1"/>
</dbReference>
<evidence type="ECO:0000256" key="5">
    <source>
        <dbReference type="SAM" id="MobiDB-lite"/>
    </source>
</evidence>
<dbReference type="AlphaFoldDB" id="A0A6A6HDD7"/>
<dbReference type="Gene3D" id="1.20.1250.20">
    <property type="entry name" value="MFS general substrate transporter like domains"/>
    <property type="match status" value="1"/>
</dbReference>
<dbReference type="PANTHER" id="PTHR23501:SF199">
    <property type="entry name" value="MFS EFFLUX TRANSPORTER INPD-RELATED"/>
    <property type="match status" value="1"/>
</dbReference>
<dbReference type="Proteomes" id="UP000800092">
    <property type="component" value="Unassembled WGS sequence"/>
</dbReference>
<feature type="transmembrane region" description="Helical" evidence="6">
    <location>
        <begin position="299"/>
        <end position="324"/>
    </location>
</feature>
<evidence type="ECO:0000259" key="7">
    <source>
        <dbReference type="PROSITE" id="PS50850"/>
    </source>
</evidence>
<feature type="domain" description="Major facilitator superfamily (MFS) profile" evidence="7">
    <location>
        <begin position="35"/>
        <end position="492"/>
    </location>
</feature>
<protein>
    <submittedName>
        <fullName evidence="8">MFS general substrate transporter</fullName>
    </submittedName>
</protein>
<organism evidence="8 9">
    <name type="scientific">Viridothelium virens</name>
    <name type="common">Speckled blister lichen</name>
    <name type="synonym">Trypethelium virens</name>
    <dbReference type="NCBI Taxonomy" id="1048519"/>
    <lineage>
        <taxon>Eukaryota</taxon>
        <taxon>Fungi</taxon>
        <taxon>Dikarya</taxon>
        <taxon>Ascomycota</taxon>
        <taxon>Pezizomycotina</taxon>
        <taxon>Dothideomycetes</taxon>
        <taxon>Dothideomycetes incertae sedis</taxon>
        <taxon>Trypetheliales</taxon>
        <taxon>Trypetheliaceae</taxon>
        <taxon>Viridothelium</taxon>
    </lineage>
</organism>
<feature type="transmembrane region" description="Helical" evidence="6">
    <location>
        <begin position="257"/>
        <end position="279"/>
    </location>
</feature>
<keyword evidence="4 6" id="KW-0472">Membrane</keyword>
<dbReference type="EMBL" id="ML991791">
    <property type="protein sequence ID" value="KAF2235510.1"/>
    <property type="molecule type" value="Genomic_DNA"/>
</dbReference>
<feature type="transmembrane region" description="Helical" evidence="6">
    <location>
        <begin position="157"/>
        <end position="178"/>
    </location>
</feature>
<reference evidence="8" key="1">
    <citation type="journal article" date="2020" name="Stud. Mycol.">
        <title>101 Dothideomycetes genomes: a test case for predicting lifestyles and emergence of pathogens.</title>
        <authorList>
            <person name="Haridas S."/>
            <person name="Albert R."/>
            <person name="Binder M."/>
            <person name="Bloem J."/>
            <person name="Labutti K."/>
            <person name="Salamov A."/>
            <person name="Andreopoulos B."/>
            <person name="Baker S."/>
            <person name="Barry K."/>
            <person name="Bills G."/>
            <person name="Bluhm B."/>
            <person name="Cannon C."/>
            <person name="Castanera R."/>
            <person name="Culley D."/>
            <person name="Daum C."/>
            <person name="Ezra D."/>
            <person name="Gonzalez J."/>
            <person name="Henrissat B."/>
            <person name="Kuo A."/>
            <person name="Liang C."/>
            <person name="Lipzen A."/>
            <person name="Lutzoni F."/>
            <person name="Magnuson J."/>
            <person name="Mondo S."/>
            <person name="Nolan M."/>
            <person name="Ohm R."/>
            <person name="Pangilinan J."/>
            <person name="Park H.-J."/>
            <person name="Ramirez L."/>
            <person name="Alfaro M."/>
            <person name="Sun H."/>
            <person name="Tritt A."/>
            <person name="Yoshinaga Y."/>
            <person name="Zwiers L.-H."/>
            <person name="Turgeon B."/>
            <person name="Goodwin S."/>
            <person name="Spatafora J."/>
            <person name="Crous P."/>
            <person name="Grigoriev I."/>
        </authorList>
    </citation>
    <scope>NUCLEOTIDE SEQUENCE</scope>
    <source>
        <strain evidence="8">Tuck. ex Michener</strain>
    </source>
</reference>
<feature type="transmembrane region" description="Helical" evidence="6">
    <location>
        <begin position="32"/>
        <end position="58"/>
    </location>
</feature>
<proteinExistence type="predicted"/>
<dbReference type="PANTHER" id="PTHR23501">
    <property type="entry name" value="MAJOR FACILITATOR SUPERFAMILY"/>
    <property type="match status" value="1"/>
</dbReference>
<dbReference type="OrthoDB" id="10021397at2759"/>
<accession>A0A6A6HDD7</accession>
<keyword evidence="3 6" id="KW-1133">Transmembrane helix</keyword>
<dbReference type="Gene3D" id="1.20.1720.10">
    <property type="entry name" value="Multidrug resistance protein D"/>
    <property type="match status" value="1"/>
</dbReference>
<comment type="subcellular location">
    <subcellularLocation>
        <location evidence="1">Membrane</location>
        <topology evidence="1">Multi-pass membrane protein</topology>
    </subcellularLocation>
</comment>
<name>A0A6A6HDD7_VIRVR</name>
<evidence type="ECO:0000256" key="1">
    <source>
        <dbReference type="ARBA" id="ARBA00004141"/>
    </source>
</evidence>
<feature type="transmembrane region" description="Helical" evidence="6">
    <location>
        <begin position="100"/>
        <end position="119"/>
    </location>
</feature>
<dbReference type="GO" id="GO:0005886">
    <property type="term" value="C:plasma membrane"/>
    <property type="evidence" value="ECO:0007669"/>
    <property type="project" value="TreeGrafter"/>
</dbReference>
<dbReference type="CDD" id="cd17502">
    <property type="entry name" value="MFS_Azr1_MDR_like"/>
    <property type="match status" value="1"/>
</dbReference>
<dbReference type="InterPro" id="IPR020846">
    <property type="entry name" value="MFS_dom"/>
</dbReference>
<feature type="transmembrane region" description="Helical" evidence="6">
    <location>
        <begin position="125"/>
        <end position="150"/>
    </location>
</feature>
<feature type="transmembrane region" description="Helical" evidence="6">
    <location>
        <begin position="363"/>
        <end position="381"/>
    </location>
</feature>
<keyword evidence="9" id="KW-1185">Reference proteome</keyword>
<dbReference type="PROSITE" id="PS50850">
    <property type="entry name" value="MFS"/>
    <property type="match status" value="1"/>
</dbReference>
<dbReference type="GO" id="GO:0022857">
    <property type="term" value="F:transmembrane transporter activity"/>
    <property type="evidence" value="ECO:0007669"/>
    <property type="project" value="InterPro"/>
</dbReference>
<evidence type="ECO:0000256" key="4">
    <source>
        <dbReference type="ARBA" id="ARBA00023136"/>
    </source>
</evidence>